<gene>
    <name evidence="1" type="ORF">DILT_LOCUS6551</name>
</gene>
<evidence type="ECO:0000313" key="1">
    <source>
        <dbReference type="EMBL" id="VDN10720.1"/>
    </source>
</evidence>
<organism evidence="1 2">
    <name type="scientific">Dibothriocephalus latus</name>
    <name type="common">Fish tapeworm</name>
    <name type="synonym">Diphyllobothrium latum</name>
    <dbReference type="NCBI Taxonomy" id="60516"/>
    <lineage>
        <taxon>Eukaryota</taxon>
        <taxon>Metazoa</taxon>
        <taxon>Spiralia</taxon>
        <taxon>Lophotrochozoa</taxon>
        <taxon>Platyhelminthes</taxon>
        <taxon>Cestoda</taxon>
        <taxon>Eucestoda</taxon>
        <taxon>Diphyllobothriidea</taxon>
        <taxon>Diphyllobothriidae</taxon>
        <taxon>Dibothriocephalus</taxon>
    </lineage>
</organism>
<keyword evidence="2" id="KW-1185">Reference proteome</keyword>
<accession>A0A3P7LBA6</accession>
<proteinExistence type="predicted"/>
<dbReference type="Proteomes" id="UP000281553">
    <property type="component" value="Unassembled WGS sequence"/>
</dbReference>
<reference evidence="1 2" key="1">
    <citation type="submission" date="2018-11" db="EMBL/GenBank/DDBJ databases">
        <authorList>
            <consortium name="Pathogen Informatics"/>
        </authorList>
    </citation>
    <scope>NUCLEOTIDE SEQUENCE [LARGE SCALE GENOMIC DNA]</scope>
</reference>
<dbReference type="AlphaFoldDB" id="A0A3P7LBA6"/>
<protein>
    <submittedName>
        <fullName evidence="1">Uncharacterized protein</fullName>
    </submittedName>
</protein>
<evidence type="ECO:0000313" key="2">
    <source>
        <dbReference type="Proteomes" id="UP000281553"/>
    </source>
</evidence>
<sequence>MECLSANPTVIAGTMPADRDSLVPEIGVQGASTGLMICFIRAGINECHPGFSCKRIDEVFTSAQDFCEQVWDGTWKVVPDSKHVWLDKDPQCLHFVGEDVASHNKLVAEHRAKMILDNLADVADKGIGTP</sequence>
<name>A0A3P7LBA6_DIBLA</name>
<dbReference type="OrthoDB" id="6220176at2759"/>
<dbReference type="EMBL" id="UYRU01049791">
    <property type="protein sequence ID" value="VDN10720.1"/>
    <property type="molecule type" value="Genomic_DNA"/>
</dbReference>